<feature type="chain" id="PRO_5046172712" evidence="2">
    <location>
        <begin position="25"/>
        <end position="117"/>
    </location>
</feature>
<organism evidence="4 5">
    <name type="scientific">Jiella pelagia</name>
    <dbReference type="NCBI Taxonomy" id="2986949"/>
    <lineage>
        <taxon>Bacteria</taxon>
        <taxon>Pseudomonadati</taxon>
        <taxon>Pseudomonadota</taxon>
        <taxon>Alphaproteobacteria</taxon>
        <taxon>Hyphomicrobiales</taxon>
        <taxon>Aurantimonadaceae</taxon>
        <taxon>Jiella</taxon>
    </lineage>
</organism>
<dbReference type="Gene3D" id="2.40.128.520">
    <property type="match status" value="1"/>
</dbReference>
<evidence type="ECO:0000256" key="2">
    <source>
        <dbReference type="SAM" id="SignalP"/>
    </source>
</evidence>
<dbReference type="Pfam" id="PF09917">
    <property type="entry name" value="DUF2147"/>
    <property type="match status" value="1"/>
</dbReference>
<feature type="region of interest" description="Disordered" evidence="1">
    <location>
        <begin position="61"/>
        <end position="85"/>
    </location>
</feature>
<sequence length="117" mass="12337">MTHHHLMLPALFFLVAATAGGALAASPIVGDWVSEDGTRITVAGCPAGLCATIASGRYQGESVAEVAGPPPEYKGRVRDPRSGESYDGGLRLNGAKLELRGCLAKVFCRTVQTWQRP</sequence>
<dbReference type="InterPro" id="IPR019223">
    <property type="entry name" value="DUF2147"/>
</dbReference>
<keyword evidence="5" id="KW-1185">Reference proteome</keyword>
<feature type="compositionally biased region" description="Basic and acidic residues" evidence="1">
    <location>
        <begin position="73"/>
        <end position="84"/>
    </location>
</feature>
<name>A0ABY7BUW1_9HYPH</name>
<protein>
    <submittedName>
        <fullName evidence="4">DUF2147 domain-containing protein</fullName>
    </submittedName>
</protein>
<accession>A0ABY7BUW1</accession>
<keyword evidence="2" id="KW-0732">Signal</keyword>
<dbReference type="EMBL" id="CP114029">
    <property type="protein sequence ID" value="WAP67254.1"/>
    <property type="molecule type" value="Genomic_DNA"/>
</dbReference>
<dbReference type="RefSeq" id="WP_268879706.1">
    <property type="nucleotide sequence ID" value="NZ_CP114029.1"/>
</dbReference>
<dbReference type="PANTHER" id="PTHR36919:SF2">
    <property type="entry name" value="BLL6627 PROTEIN"/>
    <property type="match status" value="1"/>
</dbReference>
<feature type="signal peptide" evidence="2">
    <location>
        <begin position="1"/>
        <end position="24"/>
    </location>
</feature>
<evidence type="ECO:0000313" key="5">
    <source>
        <dbReference type="Proteomes" id="UP001164020"/>
    </source>
</evidence>
<evidence type="ECO:0000256" key="1">
    <source>
        <dbReference type="SAM" id="MobiDB-lite"/>
    </source>
</evidence>
<reference evidence="4" key="1">
    <citation type="submission" date="2022-12" db="EMBL/GenBank/DDBJ databases">
        <title>Jiella pelagia sp. nov., isolated from phosphonate enriched culture of Northwest Pacific surface seawater.</title>
        <authorList>
            <person name="Shin D.Y."/>
            <person name="Hwang C.Y."/>
        </authorList>
    </citation>
    <scope>NUCLEOTIDE SEQUENCE</scope>
    <source>
        <strain evidence="4">HL-NP1</strain>
    </source>
</reference>
<dbReference type="PANTHER" id="PTHR36919">
    <property type="entry name" value="BLR1215 PROTEIN"/>
    <property type="match status" value="1"/>
</dbReference>
<evidence type="ECO:0000313" key="4">
    <source>
        <dbReference type="EMBL" id="WAP67254.1"/>
    </source>
</evidence>
<dbReference type="Proteomes" id="UP001164020">
    <property type="component" value="Chromosome"/>
</dbReference>
<proteinExistence type="predicted"/>
<gene>
    <name evidence="4" type="ORF">OH818_16915</name>
</gene>
<feature type="domain" description="DUF2147" evidence="3">
    <location>
        <begin position="72"/>
        <end position="116"/>
    </location>
</feature>
<evidence type="ECO:0000259" key="3">
    <source>
        <dbReference type="Pfam" id="PF09917"/>
    </source>
</evidence>